<name>B9YCD4_9FIRM</name>
<proteinExistence type="predicted"/>
<dbReference type="AlphaFoldDB" id="B9YCD4"/>
<evidence type="ECO:0000313" key="3">
    <source>
        <dbReference type="Proteomes" id="UP000005950"/>
    </source>
</evidence>
<dbReference type="HOGENOM" id="CLU_3310935_0_0_9"/>
<evidence type="ECO:0000256" key="1">
    <source>
        <dbReference type="SAM" id="MobiDB-lite"/>
    </source>
</evidence>
<sequence length="39" mass="4643">MPERSEGRPVNEKQRTFMNKRMSRNRKKAQPAECGLSFF</sequence>
<gene>
    <name evidence="2" type="ORF">HOLDEFILI_03493</name>
</gene>
<dbReference type="Proteomes" id="UP000005950">
    <property type="component" value="Unassembled WGS sequence"/>
</dbReference>
<reference evidence="2 3" key="1">
    <citation type="submission" date="2008-12" db="EMBL/GenBank/DDBJ databases">
        <authorList>
            <person name="Fulton L."/>
            <person name="Clifton S."/>
            <person name="Fulton B."/>
            <person name="Xu J."/>
            <person name="Minx P."/>
            <person name="Pepin K.H."/>
            <person name="Johnson M."/>
            <person name="Bhonagiri V."/>
            <person name="Nash W.E."/>
            <person name="Mardis E.R."/>
            <person name="Wilson R.K."/>
        </authorList>
    </citation>
    <scope>NUCLEOTIDE SEQUENCE [LARGE SCALE GENOMIC DNA]</scope>
    <source>
        <strain evidence="2 3">DSM 12042</strain>
    </source>
</reference>
<feature type="compositionally biased region" description="Basic and acidic residues" evidence="1">
    <location>
        <begin position="1"/>
        <end position="15"/>
    </location>
</feature>
<dbReference type="EMBL" id="ACCF01000219">
    <property type="protein sequence ID" value="EEF66363.1"/>
    <property type="molecule type" value="Genomic_DNA"/>
</dbReference>
<reference evidence="2 3" key="2">
    <citation type="submission" date="2009-02" db="EMBL/GenBank/DDBJ databases">
        <title>Draft genome sequence of Holdemania filiformis DSM 12042.</title>
        <authorList>
            <person name="Sudarsanam P."/>
            <person name="Ley R."/>
            <person name="Guruge J."/>
            <person name="Turnbaugh P.J."/>
            <person name="Mahowald M."/>
            <person name="Liep D."/>
            <person name="Gordon J."/>
        </authorList>
    </citation>
    <scope>NUCLEOTIDE SEQUENCE [LARGE SCALE GENOMIC DNA]</scope>
    <source>
        <strain evidence="2 3">DSM 12042</strain>
    </source>
</reference>
<organism evidence="2 3">
    <name type="scientific">Holdemania filiformis DSM 12042</name>
    <dbReference type="NCBI Taxonomy" id="545696"/>
    <lineage>
        <taxon>Bacteria</taxon>
        <taxon>Bacillati</taxon>
        <taxon>Bacillota</taxon>
        <taxon>Erysipelotrichia</taxon>
        <taxon>Erysipelotrichales</taxon>
        <taxon>Erysipelotrichaceae</taxon>
        <taxon>Holdemania</taxon>
    </lineage>
</organism>
<comment type="caution">
    <text evidence="2">The sequence shown here is derived from an EMBL/GenBank/DDBJ whole genome shotgun (WGS) entry which is preliminary data.</text>
</comment>
<evidence type="ECO:0000313" key="2">
    <source>
        <dbReference type="EMBL" id="EEF66363.1"/>
    </source>
</evidence>
<accession>B9YCD4</accession>
<feature type="region of interest" description="Disordered" evidence="1">
    <location>
        <begin position="1"/>
        <end position="39"/>
    </location>
</feature>
<protein>
    <submittedName>
        <fullName evidence="2">Uncharacterized protein</fullName>
    </submittedName>
</protein>